<proteinExistence type="predicted"/>
<feature type="signal peptide" evidence="1">
    <location>
        <begin position="1"/>
        <end position="20"/>
    </location>
</feature>
<accession>A0ABW8SUW0</accession>
<organism evidence="3 6">
    <name type="scientific">Aquirufa novilacunae</name>
    <dbReference type="NCBI Taxonomy" id="3139305"/>
    <lineage>
        <taxon>Bacteria</taxon>
        <taxon>Pseudomonadati</taxon>
        <taxon>Bacteroidota</taxon>
        <taxon>Cytophagia</taxon>
        <taxon>Cytophagales</taxon>
        <taxon>Flectobacillaceae</taxon>
        <taxon>Aquirufa</taxon>
    </lineage>
</organism>
<evidence type="ECO:0000256" key="1">
    <source>
        <dbReference type="SAM" id="SignalP"/>
    </source>
</evidence>
<dbReference type="Proteomes" id="UP001623559">
    <property type="component" value="Unassembled WGS sequence"/>
</dbReference>
<dbReference type="InterPro" id="IPR013229">
    <property type="entry name" value="PEGA"/>
</dbReference>
<dbReference type="Proteomes" id="UP001623553">
    <property type="component" value="Unassembled WGS sequence"/>
</dbReference>
<protein>
    <submittedName>
        <fullName evidence="3">PEGA domain-containing protein</fullName>
    </submittedName>
</protein>
<evidence type="ECO:0000313" key="3">
    <source>
        <dbReference type="EMBL" id="MFL0206182.1"/>
    </source>
</evidence>
<sequence>MKNFFIVLLISALSSFVAPATKTITVKTDPAGAEVILNGYFVGKTPVEIKIDEKQYNFLSISKSGYKRQRVELKGIDKEIEVKLEKDLSK</sequence>
<evidence type="ECO:0000313" key="4">
    <source>
        <dbReference type="EMBL" id="MFL0298774.1"/>
    </source>
</evidence>
<feature type="chain" id="PRO_5045033866" evidence="1">
    <location>
        <begin position="21"/>
        <end position="90"/>
    </location>
</feature>
<comment type="caution">
    <text evidence="3">The sequence shown here is derived from an EMBL/GenBank/DDBJ whole genome shotgun (WGS) entry which is preliminary data.</text>
</comment>
<evidence type="ECO:0000259" key="2">
    <source>
        <dbReference type="Pfam" id="PF08308"/>
    </source>
</evidence>
<dbReference type="Pfam" id="PF08308">
    <property type="entry name" value="PEGA"/>
    <property type="match status" value="1"/>
</dbReference>
<dbReference type="EMBL" id="JBEWZG010000002">
    <property type="protein sequence ID" value="MFL0206182.1"/>
    <property type="molecule type" value="Genomic_DNA"/>
</dbReference>
<keyword evidence="1" id="KW-0732">Signal</keyword>
<dbReference type="RefSeq" id="WP_406777762.1">
    <property type="nucleotide sequence ID" value="NZ_JBEWZF010000002.1"/>
</dbReference>
<dbReference type="EMBL" id="JBEWZF010000002">
    <property type="protein sequence ID" value="MFL0298774.1"/>
    <property type="molecule type" value="Genomic_DNA"/>
</dbReference>
<feature type="domain" description="PEGA" evidence="2">
    <location>
        <begin position="22"/>
        <end position="85"/>
    </location>
</feature>
<keyword evidence="5" id="KW-1185">Reference proteome</keyword>
<evidence type="ECO:0000313" key="6">
    <source>
        <dbReference type="Proteomes" id="UP001623559"/>
    </source>
</evidence>
<gene>
    <name evidence="4" type="ORF">AAE961_07815</name>
    <name evidence="3" type="ORF">V7S74_05465</name>
</gene>
<reference evidence="5 6" key="1">
    <citation type="submission" date="2024-07" db="EMBL/GenBank/DDBJ databases">
        <authorList>
            <person name="Pitt A."/>
            <person name="Hahn M.W."/>
        </authorList>
    </citation>
    <scope>NUCLEOTIDE SEQUENCE [LARGE SCALE GENOMIC DNA]</scope>
    <source>
        <strain evidence="3 6">2-AUSEE-184A6</strain>
        <strain evidence="4 5">2-BAHN-186B</strain>
    </source>
</reference>
<evidence type="ECO:0000313" key="5">
    <source>
        <dbReference type="Proteomes" id="UP001623553"/>
    </source>
</evidence>
<name>A0ABW8SUW0_9BACT</name>